<gene>
    <name evidence="2" type="ORF">CAL19_12305</name>
</gene>
<evidence type="ECO:0000259" key="1">
    <source>
        <dbReference type="Pfam" id="PF19305"/>
    </source>
</evidence>
<reference evidence="3" key="1">
    <citation type="submission" date="2017-05" db="EMBL/GenBank/DDBJ databases">
        <title>Complete and WGS of Bordetella genogroups.</title>
        <authorList>
            <person name="Spilker T."/>
            <person name="Lipuma J."/>
        </authorList>
    </citation>
    <scope>NUCLEOTIDE SEQUENCE [LARGE SCALE GENOMIC DNA]</scope>
    <source>
        <strain evidence="3">AU18089</strain>
    </source>
</reference>
<keyword evidence="3" id="KW-1185">Reference proteome</keyword>
<sequence length="185" mass="20081">MPAAPGRPSCGHLLWLDAGQGHQFAVLVELAGHGGFHACRADDIDIDAGTIAAMNVPYAVSMVAHGVPSGPAWHDDGTMRNDTLLAFMRKVTVLPHTGFEAALAVDPQARIGKVEVRARGQVLQAQRHYRQGSPATPETRMTDEQLLAKFRHCASRVRPDTAGQIGSMIFQLERLDDIGELARLW</sequence>
<evidence type="ECO:0000313" key="2">
    <source>
        <dbReference type="EMBL" id="OZI17868.1"/>
    </source>
</evidence>
<dbReference type="SUPFAM" id="SSF103378">
    <property type="entry name" value="2-methylcitrate dehydratase PrpD"/>
    <property type="match status" value="1"/>
</dbReference>
<protein>
    <recommendedName>
        <fullName evidence="1">MmgE/PrpD C-terminal domain-containing protein</fullName>
    </recommendedName>
</protein>
<dbReference type="RefSeq" id="WP_094796912.1">
    <property type="nucleotide sequence ID" value="NZ_NEVK01000006.1"/>
</dbReference>
<dbReference type="InterPro" id="IPR045337">
    <property type="entry name" value="MmgE_PrpD_C"/>
</dbReference>
<dbReference type="Gene3D" id="3.30.1330.120">
    <property type="entry name" value="2-methylcitrate dehydratase PrpD"/>
    <property type="match status" value="1"/>
</dbReference>
<dbReference type="EMBL" id="NEVK01000006">
    <property type="protein sequence ID" value="OZI17868.1"/>
    <property type="molecule type" value="Genomic_DNA"/>
</dbReference>
<dbReference type="Pfam" id="PF19305">
    <property type="entry name" value="MmgE_PrpD_C"/>
    <property type="match status" value="1"/>
</dbReference>
<dbReference type="InterPro" id="IPR036148">
    <property type="entry name" value="MmgE/PrpD_sf"/>
</dbReference>
<dbReference type="InterPro" id="IPR042188">
    <property type="entry name" value="MmgE/PrpD_sf_2"/>
</dbReference>
<dbReference type="AlphaFoldDB" id="A0A261QYK1"/>
<dbReference type="Proteomes" id="UP000216947">
    <property type="component" value="Unassembled WGS sequence"/>
</dbReference>
<organism evidence="2 3">
    <name type="scientific">Bordetella genomosp. 7</name>
    <dbReference type="NCBI Taxonomy" id="1416805"/>
    <lineage>
        <taxon>Bacteria</taxon>
        <taxon>Pseudomonadati</taxon>
        <taxon>Pseudomonadota</taxon>
        <taxon>Betaproteobacteria</taxon>
        <taxon>Burkholderiales</taxon>
        <taxon>Alcaligenaceae</taxon>
        <taxon>Bordetella</taxon>
    </lineage>
</organism>
<accession>A0A261QYK1</accession>
<name>A0A261QYK1_9BORD</name>
<evidence type="ECO:0000313" key="3">
    <source>
        <dbReference type="Proteomes" id="UP000216947"/>
    </source>
</evidence>
<feature type="domain" description="MmgE/PrpD C-terminal" evidence="1">
    <location>
        <begin position="49"/>
        <end position="160"/>
    </location>
</feature>
<dbReference type="GO" id="GO:0016829">
    <property type="term" value="F:lyase activity"/>
    <property type="evidence" value="ECO:0007669"/>
    <property type="project" value="InterPro"/>
</dbReference>
<comment type="caution">
    <text evidence="2">The sequence shown here is derived from an EMBL/GenBank/DDBJ whole genome shotgun (WGS) entry which is preliminary data.</text>
</comment>
<proteinExistence type="predicted"/>